<feature type="domain" description="Phage neck terminator protein gp12-like" evidence="2">
    <location>
        <begin position="24"/>
        <end position="184"/>
    </location>
</feature>
<dbReference type="InterPro" id="IPR057087">
    <property type="entry name" value="Gp12-like"/>
</dbReference>
<feature type="region of interest" description="Disordered" evidence="1">
    <location>
        <begin position="1"/>
        <end position="24"/>
    </location>
</feature>
<organism evidence="3 4">
    <name type="scientific">Pseudochelatococcus contaminans</name>
    <dbReference type="NCBI Taxonomy" id="1538103"/>
    <lineage>
        <taxon>Bacteria</taxon>
        <taxon>Pseudomonadati</taxon>
        <taxon>Pseudomonadota</taxon>
        <taxon>Alphaproteobacteria</taxon>
        <taxon>Hyphomicrobiales</taxon>
        <taxon>Chelatococcaceae</taxon>
        <taxon>Pseudochelatococcus</taxon>
    </lineage>
</organism>
<dbReference type="EMBL" id="JACICC010000002">
    <property type="protein sequence ID" value="MBB3808755.1"/>
    <property type="molecule type" value="Genomic_DNA"/>
</dbReference>
<dbReference type="RefSeq" id="WP_183750801.1">
    <property type="nucleotide sequence ID" value="NZ_JACICC010000002.1"/>
</dbReference>
<dbReference type="Pfam" id="PF23961">
    <property type="entry name" value="Phage_tail_terminator_9"/>
    <property type="match status" value="1"/>
</dbReference>
<evidence type="ECO:0000259" key="2">
    <source>
        <dbReference type="Pfam" id="PF23961"/>
    </source>
</evidence>
<comment type="caution">
    <text evidence="3">The sequence shown here is derived from an EMBL/GenBank/DDBJ whole genome shotgun (WGS) entry which is preliminary data.</text>
</comment>
<keyword evidence="4" id="KW-1185">Reference proteome</keyword>
<evidence type="ECO:0000256" key="1">
    <source>
        <dbReference type="SAM" id="MobiDB-lite"/>
    </source>
</evidence>
<name>A0A7W5Z2Q7_9HYPH</name>
<sequence length="191" mass="20840">MSARTSATGGYLTPASKPSPLEDDDLEDFLQEMVAGITGLSATMVRPRWQPIPPKQPSSETDWAAVGIVHREPDDNAVQIHNSAGEGSTTLSRHEVVSVTASFYGPNSHRYAGILRDGLSIAQNREPLQLRDMGLVDVGAVVSVPSLVQQRWIRGADLTIRVRREITREYAILNLNSAQGAINGDPWEVEK</sequence>
<protein>
    <recommendedName>
        <fullName evidence="2">Phage neck terminator protein gp12-like domain-containing protein</fullName>
    </recommendedName>
</protein>
<proteinExistence type="predicted"/>
<evidence type="ECO:0000313" key="3">
    <source>
        <dbReference type="EMBL" id="MBB3808755.1"/>
    </source>
</evidence>
<dbReference type="AlphaFoldDB" id="A0A7W5Z2Q7"/>
<accession>A0A7W5Z2Q7</accession>
<dbReference type="Proteomes" id="UP000537592">
    <property type="component" value="Unassembled WGS sequence"/>
</dbReference>
<reference evidence="3 4" key="1">
    <citation type="submission" date="2020-08" db="EMBL/GenBank/DDBJ databases">
        <title>Genomic Encyclopedia of Type Strains, Phase IV (KMG-IV): sequencing the most valuable type-strain genomes for metagenomic binning, comparative biology and taxonomic classification.</title>
        <authorList>
            <person name="Goeker M."/>
        </authorList>
    </citation>
    <scope>NUCLEOTIDE SEQUENCE [LARGE SCALE GENOMIC DNA]</scope>
    <source>
        <strain evidence="3 4">DSM 28760</strain>
    </source>
</reference>
<evidence type="ECO:0000313" key="4">
    <source>
        <dbReference type="Proteomes" id="UP000537592"/>
    </source>
</evidence>
<gene>
    <name evidence="3" type="ORF">FHS81_000825</name>
</gene>